<dbReference type="PANTHER" id="PTHR11136">
    <property type="entry name" value="FOLYLPOLYGLUTAMATE SYNTHASE-RELATED"/>
    <property type="match status" value="1"/>
</dbReference>
<keyword evidence="7" id="KW-0479">Metal-binding</keyword>
<dbReference type="GO" id="GO:0005737">
    <property type="term" value="C:cytoplasm"/>
    <property type="evidence" value="ECO:0007669"/>
    <property type="project" value="TreeGrafter"/>
</dbReference>
<dbReference type="GO" id="GO:0046872">
    <property type="term" value="F:metal ion binding"/>
    <property type="evidence" value="ECO:0007669"/>
    <property type="project" value="UniProtKB-KW"/>
</dbReference>
<dbReference type="Gene3D" id="3.30.70.1070">
    <property type="entry name" value="Sporulation related repeat"/>
    <property type="match status" value="2"/>
</dbReference>
<keyword evidence="13 15" id="KW-0472">Membrane</keyword>
<gene>
    <name evidence="17" type="ORF">H2204_009216</name>
</gene>
<dbReference type="AlphaFoldDB" id="A0AA38XYR9"/>
<dbReference type="NCBIfam" id="TIGR01499">
    <property type="entry name" value="folC"/>
    <property type="match status" value="1"/>
</dbReference>
<dbReference type="GO" id="GO:0004326">
    <property type="term" value="F:tetrahydrofolylpolyglutamate synthase activity"/>
    <property type="evidence" value="ECO:0007669"/>
    <property type="project" value="InterPro"/>
</dbReference>
<dbReference type="Pfam" id="PF08245">
    <property type="entry name" value="Mur_ligase_M"/>
    <property type="match status" value="1"/>
</dbReference>
<protein>
    <recommendedName>
        <fullName evidence="16">SPOR domain-containing protein</fullName>
    </recommendedName>
</protein>
<evidence type="ECO:0000256" key="2">
    <source>
        <dbReference type="ARBA" id="ARBA00004141"/>
    </source>
</evidence>
<dbReference type="Pfam" id="PF02674">
    <property type="entry name" value="Colicin_V"/>
    <property type="match status" value="1"/>
</dbReference>
<feature type="compositionally biased region" description="Low complexity" evidence="14">
    <location>
        <begin position="582"/>
        <end position="610"/>
    </location>
</feature>
<evidence type="ECO:0000256" key="15">
    <source>
        <dbReference type="SAM" id="Phobius"/>
    </source>
</evidence>
<dbReference type="GO" id="GO:0042834">
    <property type="term" value="F:peptidoglycan binding"/>
    <property type="evidence" value="ECO:0007669"/>
    <property type="project" value="InterPro"/>
</dbReference>
<dbReference type="InterPro" id="IPR013221">
    <property type="entry name" value="Mur_ligase_cen"/>
</dbReference>
<feature type="domain" description="SPOR" evidence="16">
    <location>
        <begin position="498"/>
        <end position="578"/>
    </location>
</feature>
<keyword evidence="9" id="KW-0067">ATP-binding</keyword>
<evidence type="ECO:0000313" key="17">
    <source>
        <dbReference type="EMBL" id="KAJ9629047.1"/>
    </source>
</evidence>
<keyword evidence="12 15" id="KW-1133">Transmembrane helix</keyword>
<evidence type="ECO:0000256" key="9">
    <source>
        <dbReference type="ARBA" id="ARBA00022840"/>
    </source>
</evidence>
<dbReference type="PROSITE" id="PS51724">
    <property type="entry name" value="SPOR"/>
    <property type="match status" value="2"/>
</dbReference>
<keyword evidence="5" id="KW-0436">Ligase</keyword>
<feature type="transmembrane region" description="Helical" evidence="15">
    <location>
        <begin position="767"/>
        <end position="785"/>
    </location>
</feature>
<keyword evidence="10" id="KW-0460">Magnesium</keyword>
<comment type="subunit">
    <text evidence="4">Monomer.</text>
</comment>
<evidence type="ECO:0000256" key="11">
    <source>
        <dbReference type="ARBA" id="ARBA00022909"/>
    </source>
</evidence>
<dbReference type="InterPro" id="IPR036615">
    <property type="entry name" value="Mur_ligase_C_dom_sf"/>
</dbReference>
<evidence type="ECO:0000256" key="13">
    <source>
        <dbReference type="ARBA" id="ARBA00023136"/>
    </source>
</evidence>
<dbReference type="FunFam" id="3.40.1190.10:FF:000004">
    <property type="entry name" value="Dihydrofolate synthase/folylpolyglutamate synthase"/>
    <property type="match status" value="1"/>
</dbReference>
<feature type="transmembrane region" description="Helical" evidence="15">
    <location>
        <begin position="806"/>
        <end position="828"/>
    </location>
</feature>
<dbReference type="SUPFAM" id="SSF110997">
    <property type="entry name" value="Sporulation related repeat"/>
    <property type="match status" value="2"/>
</dbReference>
<evidence type="ECO:0000256" key="10">
    <source>
        <dbReference type="ARBA" id="ARBA00022842"/>
    </source>
</evidence>
<keyword evidence="11" id="KW-0289">Folate biosynthesis</keyword>
<comment type="similarity">
    <text evidence="3">Belongs to the folylpolyglutamate synthase family.</text>
</comment>
<dbReference type="Gene3D" id="3.90.190.20">
    <property type="entry name" value="Mur ligase, C-terminal domain"/>
    <property type="match status" value="1"/>
</dbReference>
<feature type="region of interest" description="Disordered" evidence="14">
    <location>
        <begin position="467"/>
        <end position="493"/>
    </location>
</feature>
<dbReference type="Pfam" id="PF05036">
    <property type="entry name" value="SPOR"/>
    <property type="match status" value="2"/>
</dbReference>
<dbReference type="SUPFAM" id="SSF53623">
    <property type="entry name" value="MurD-like peptide ligases, catalytic domain"/>
    <property type="match status" value="1"/>
</dbReference>
<keyword evidence="6 15" id="KW-0812">Transmembrane</keyword>
<dbReference type="SUPFAM" id="SSF53244">
    <property type="entry name" value="MurD-like peptide ligases, peptide-binding domain"/>
    <property type="match status" value="1"/>
</dbReference>
<proteinExistence type="inferred from homology"/>
<comment type="caution">
    <text evidence="17">The sequence shown here is derived from an EMBL/GenBank/DDBJ whole genome shotgun (WGS) entry which is preliminary data.</text>
</comment>
<evidence type="ECO:0000256" key="12">
    <source>
        <dbReference type="ARBA" id="ARBA00022989"/>
    </source>
</evidence>
<evidence type="ECO:0000256" key="8">
    <source>
        <dbReference type="ARBA" id="ARBA00022741"/>
    </source>
</evidence>
<evidence type="ECO:0000256" key="3">
    <source>
        <dbReference type="ARBA" id="ARBA00008276"/>
    </source>
</evidence>
<name>A0AA38XYR9_9EURO</name>
<organism evidence="17">
    <name type="scientific">Knufia peltigerae</name>
    <dbReference type="NCBI Taxonomy" id="1002370"/>
    <lineage>
        <taxon>Eukaryota</taxon>
        <taxon>Fungi</taxon>
        <taxon>Dikarya</taxon>
        <taxon>Ascomycota</taxon>
        <taxon>Pezizomycotina</taxon>
        <taxon>Eurotiomycetes</taxon>
        <taxon>Chaetothyriomycetidae</taxon>
        <taxon>Chaetothyriales</taxon>
        <taxon>Trichomeriaceae</taxon>
        <taxon>Knufia</taxon>
    </lineage>
</organism>
<dbReference type="InterPro" id="IPR003825">
    <property type="entry name" value="Colicin-V_CvpA"/>
</dbReference>
<dbReference type="InterPro" id="IPR007730">
    <property type="entry name" value="SPOR-like_dom"/>
</dbReference>
<feature type="compositionally biased region" description="Low complexity" evidence="14">
    <location>
        <begin position="483"/>
        <end position="493"/>
    </location>
</feature>
<dbReference type="EMBL" id="JAPDRN010000070">
    <property type="protein sequence ID" value="KAJ9629047.1"/>
    <property type="molecule type" value="Genomic_DNA"/>
</dbReference>
<evidence type="ECO:0000256" key="7">
    <source>
        <dbReference type="ARBA" id="ARBA00022723"/>
    </source>
</evidence>
<dbReference type="GO" id="GO:0009403">
    <property type="term" value="P:toxin biosynthetic process"/>
    <property type="evidence" value="ECO:0007669"/>
    <property type="project" value="InterPro"/>
</dbReference>
<dbReference type="Pfam" id="PF02875">
    <property type="entry name" value="Mur_ligase_C"/>
    <property type="match status" value="1"/>
</dbReference>
<evidence type="ECO:0000256" key="14">
    <source>
        <dbReference type="SAM" id="MobiDB-lite"/>
    </source>
</evidence>
<dbReference type="NCBIfam" id="NF008101">
    <property type="entry name" value="PRK10846.1"/>
    <property type="match status" value="1"/>
</dbReference>
<comment type="cofactor">
    <cofactor evidence="1">
        <name>Mg(2+)</name>
        <dbReference type="ChEBI" id="CHEBI:18420"/>
    </cofactor>
</comment>
<sequence length="1001" mass="103129">MGLERVRTVATAMGLGTPARHTIVVGGTNGKGSTVAFIEAIARAAGWKVGAYTSPHLLRYNERVRIDGQDADDAALVAAFNTVEAARGDVTLTYFEYGTLAALQLFADADLDLAVLEVGLGGRLDAVNIVNADVSVITTVDIDHAEWLGEDREAIGAEKAGIIRGWKPVILGETDPPSSVLARAYLVGANAIRGGSDYFYEPIDAQRWRWRDVGTRLELPTPALAGPIQLANAGAAIAALRALDKPVPRAAWAAGVAAARIAGRLQAFERDGVQVRVDVGHNPQAAGQLARALKAEAAPGRTLAVYAALQDKDAAGVVQALQDVVSDWTLAGLDGPRGQSAAQLQARLADTAAATAALADTVEQALAQVLARAERGDRVLVHYRRRPVAHPYNRPQRPACRLPYVDTPLKQRLIGAIVLVALAVIFLPMLVKGPAPDSGVANVPIAAPDAPADGQFETRELPLVAPAGGATGLQSGQARPVEEAAAPAAPPTVDTSPAVAAGNYAVTFGAYGSQADADAVVAYLKRSQLPGFIETASINGRPAWRVRVGPYADRAQAEAGRLQAVKVRADVKAEVITLDAKPSTSAPVASTPAPAPSASTPVAAATPSATGNPVRSESLPPSTPTAKPEPAKPVAKPEPKPEPKPEATASKPATPPSAPAAPAASGVGFAVQLGAFGQANDANALRDKVRAAGFSAFVEQVRTEKGSLHRVRVGPVANRADAEQLKAQVAAKVGVAGMERGAMIDVVLLIVIAASTLLGLLRGFVGIVIGTVSWLVAAWAAFAFGNDAARWWAAPAAPGGEHFIGGYLSVGIGVMVVVAVIGMVIKAIVHRNMLGSLDRLLGGVLGAVRGGLIAAVLLLLAGFTPLTAEPSWRGSALRPVLNPAVAWMNSKLPQWQVPGTDLLPKALPMDALSPSALMELGKSAGAGVGKPGATGDNGVLGQIVAGSGWLRPAKAEQGEAYDPAEVRPDAPALPGSIEPDDPANVDRRRGDNSGQVRPPSL</sequence>
<feature type="region of interest" description="Disordered" evidence="14">
    <location>
        <begin position="954"/>
        <end position="1001"/>
    </location>
</feature>
<dbReference type="InterPro" id="IPR004101">
    <property type="entry name" value="Mur_ligase_C"/>
</dbReference>
<dbReference type="InterPro" id="IPR001645">
    <property type="entry name" value="Folylpolyglutamate_synth"/>
</dbReference>
<dbReference type="GO" id="GO:0008841">
    <property type="term" value="F:dihydrofolate synthase activity"/>
    <property type="evidence" value="ECO:0007669"/>
    <property type="project" value="TreeGrafter"/>
</dbReference>
<feature type="domain" description="SPOR" evidence="16">
    <location>
        <begin position="663"/>
        <end position="742"/>
    </location>
</feature>
<evidence type="ECO:0000256" key="1">
    <source>
        <dbReference type="ARBA" id="ARBA00001946"/>
    </source>
</evidence>
<dbReference type="Gene3D" id="3.40.1190.10">
    <property type="entry name" value="Mur-like, catalytic domain"/>
    <property type="match status" value="1"/>
</dbReference>
<comment type="subcellular location">
    <subcellularLocation>
        <location evidence="2">Membrane</location>
        <topology evidence="2">Multi-pass membrane protein</topology>
    </subcellularLocation>
</comment>
<dbReference type="GO" id="GO:0016020">
    <property type="term" value="C:membrane"/>
    <property type="evidence" value="ECO:0007669"/>
    <property type="project" value="UniProtKB-SubCell"/>
</dbReference>
<accession>A0AA38XYR9</accession>
<reference evidence="17" key="1">
    <citation type="submission" date="2022-10" db="EMBL/GenBank/DDBJ databases">
        <title>Culturing micro-colonial fungi from biological soil crusts in the Mojave desert and describing Neophaeococcomyces mojavensis, and introducing the new genera and species Taxawa tesnikishii.</title>
        <authorList>
            <person name="Kurbessoian T."/>
            <person name="Stajich J.E."/>
        </authorList>
    </citation>
    <scope>NUCLEOTIDE SEQUENCE</scope>
    <source>
        <strain evidence="17">TK_35</strain>
    </source>
</reference>
<keyword evidence="8" id="KW-0547">Nucleotide-binding</keyword>
<feature type="transmembrane region" description="Helical" evidence="15">
    <location>
        <begin position="840"/>
        <end position="863"/>
    </location>
</feature>
<dbReference type="PANTHER" id="PTHR11136:SF0">
    <property type="entry name" value="DIHYDROFOLATE SYNTHETASE-RELATED"/>
    <property type="match status" value="1"/>
</dbReference>
<evidence type="ECO:0000256" key="6">
    <source>
        <dbReference type="ARBA" id="ARBA00022692"/>
    </source>
</evidence>
<feature type="compositionally biased region" description="Low complexity" evidence="14">
    <location>
        <begin position="624"/>
        <end position="634"/>
    </location>
</feature>
<dbReference type="InterPro" id="IPR036680">
    <property type="entry name" value="SPOR-like_sf"/>
</dbReference>
<evidence type="ECO:0000256" key="5">
    <source>
        <dbReference type="ARBA" id="ARBA00022598"/>
    </source>
</evidence>
<evidence type="ECO:0000259" key="16">
    <source>
        <dbReference type="PROSITE" id="PS51724"/>
    </source>
</evidence>
<dbReference type="GO" id="GO:0005524">
    <property type="term" value="F:ATP binding"/>
    <property type="evidence" value="ECO:0007669"/>
    <property type="project" value="UniProtKB-KW"/>
</dbReference>
<dbReference type="GO" id="GO:0046656">
    <property type="term" value="P:folic acid biosynthetic process"/>
    <property type="evidence" value="ECO:0007669"/>
    <property type="project" value="UniProtKB-KW"/>
</dbReference>
<feature type="transmembrane region" description="Helical" evidence="15">
    <location>
        <begin position="742"/>
        <end position="761"/>
    </location>
</feature>
<feature type="region of interest" description="Disordered" evidence="14">
    <location>
        <begin position="582"/>
        <end position="664"/>
    </location>
</feature>
<dbReference type="InterPro" id="IPR036565">
    <property type="entry name" value="Mur-like_cat_sf"/>
</dbReference>
<feature type="compositionally biased region" description="Basic and acidic residues" evidence="14">
    <location>
        <begin position="635"/>
        <end position="645"/>
    </location>
</feature>
<evidence type="ECO:0000256" key="4">
    <source>
        <dbReference type="ARBA" id="ARBA00011245"/>
    </source>
</evidence>